<dbReference type="Proteomes" id="UP000320455">
    <property type="component" value="Unassembled WGS sequence"/>
</dbReference>
<dbReference type="Pfam" id="PF26078">
    <property type="entry name" value="Baseplate_J_M"/>
    <property type="match status" value="1"/>
</dbReference>
<evidence type="ECO:0000259" key="2">
    <source>
        <dbReference type="Pfam" id="PF26079"/>
    </source>
</evidence>
<comment type="caution">
    <text evidence="3">The sequence shown here is derived from an EMBL/GenBank/DDBJ whole genome shotgun (WGS) entry which is preliminary data.</text>
</comment>
<evidence type="ECO:0000259" key="1">
    <source>
        <dbReference type="Pfam" id="PF26078"/>
    </source>
</evidence>
<dbReference type="EMBL" id="VOCK01000222">
    <property type="protein sequence ID" value="TWQ44883.1"/>
    <property type="molecule type" value="Genomic_DNA"/>
</dbReference>
<name>A0ABD7S2N4_XANVA</name>
<dbReference type="InterPro" id="IPR052726">
    <property type="entry name" value="Phage_Baseplate_Hub"/>
</dbReference>
<accession>A0ABD7S2N4</accession>
<dbReference type="AlphaFoldDB" id="A0ABD7S2N4"/>
<dbReference type="InterPro" id="IPR058531">
    <property type="entry name" value="Baseplate_J_M"/>
</dbReference>
<dbReference type="Pfam" id="PF26079">
    <property type="entry name" value="Baseplate_J_C"/>
    <property type="match status" value="1"/>
</dbReference>
<dbReference type="PANTHER" id="PTHR35862:SF1">
    <property type="entry name" value="FELS-2 PROPHAGE PROTEIN"/>
    <property type="match status" value="1"/>
</dbReference>
<reference evidence="4" key="1">
    <citation type="journal article" date="2020" name="Phytopathology">
        <title>Genomic acquisitions in emerging populations of Xanthomonas vasicola pv. vasculorum infecting corn in the U.S. and Argentina.</title>
        <authorList>
            <person name="Perez-Quintero A.L."/>
        </authorList>
    </citation>
    <scope>NUCLEOTIDE SEQUENCE [LARGE SCALE GENOMIC DNA]</scope>
    <source>
        <strain evidence="4">Xvh-L</strain>
    </source>
</reference>
<keyword evidence="4" id="KW-1185">Reference proteome</keyword>
<dbReference type="InterPro" id="IPR058530">
    <property type="entry name" value="Baseplate_J-like_C"/>
</dbReference>
<evidence type="ECO:0000313" key="4">
    <source>
        <dbReference type="Proteomes" id="UP000320455"/>
    </source>
</evidence>
<feature type="domain" description="Baseplate J-like C-terminal" evidence="2">
    <location>
        <begin position="71"/>
        <end position="151"/>
    </location>
</feature>
<proteinExistence type="predicted"/>
<gene>
    <name evidence="3" type="ORF">FQK01_24735</name>
</gene>
<feature type="domain" description="Baseplate J-like central" evidence="1">
    <location>
        <begin position="2"/>
        <end position="64"/>
    </location>
</feature>
<protein>
    <submittedName>
        <fullName evidence="3">Baseplate assembly protein</fullName>
    </submittedName>
</protein>
<sequence length="158" mass="16799">MYHALSAAADVMDASATSPAPGQVLVTVQSRTGDGTAPQALLDEVATILTNDDVRPLTDSVTVQSAKIVPYAIRGRVYTYAGTDSAVVMREALRSLQAYLDEAHRLGRDVPESAIKAKLFADGVQRVELESPAADIRISRTQAAYCTAIDIVHAGIDE</sequence>
<dbReference type="PANTHER" id="PTHR35862">
    <property type="entry name" value="FELS-2 PROPHAGE PROTEIN"/>
    <property type="match status" value="1"/>
</dbReference>
<organism evidence="3 4">
    <name type="scientific">Xanthomonas vasicola</name>
    <dbReference type="NCBI Taxonomy" id="56459"/>
    <lineage>
        <taxon>Bacteria</taxon>
        <taxon>Pseudomonadati</taxon>
        <taxon>Pseudomonadota</taxon>
        <taxon>Gammaproteobacteria</taxon>
        <taxon>Lysobacterales</taxon>
        <taxon>Lysobacteraceae</taxon>
        <taxon>Xanthomonas</taxon>
    </lineage>
</organism>
<evidence type="ECO:0000313" key="3">
    <source>
        <dbReference type="EMBL" id="TWQ44883.1"/>
    </source>
</evidence>